<organism evidence="3 4">
    <name type="scientific">Strongyloides stercoralis</name>
    <name type="common">Threadworm</name>
    <dbReference type="NCBI Taxonomy" id="6248"/>
    <lineage>
        <taxon>Eukaryota</taxon>
        <taxon>Metazoa</taxon>
        <taxon>Ecdysozoa</taxon>
        <taxon>Nematoda</taxon>
        <taxon>Chromadorea</taxon>
        <taxon>Rhabditida</taxon>
        <taxon>Tylenchina</taxon>
        <taxon>Panagrolaimomorpha</taxon>
        <taxon>Strongyloidoidea</taxon>
        <taxon>Strongyloididae</taxon>
        <taxon>Strongyloides</taxon>
    </lineage>
</organism>
<evidence type="ECO:0000259" key="2">
    <source>
        <dbReference type="PROSITE" id="PS50057"/>
    </source>
</evidence>
<evidence type="ECO:0000256" key="1">
    <source>
        <dbReference type="SAM" id="MobiDB-lite"/>
    </source>
</evidence>
<dbReference type="WBParaSite" id="TCONS_00004080.p1">
    <property type="protein sequence ID" value="TCONS_00004080.p1"/>
    <property type="gene ID" value="XLOC_001045"/>
</dbReference>
<dbReference type="GO" id="GO:0005198">
    <property type="term" value="F:structural molecule activity"/>
    <property type="evidence" value="ECO:0007669"/>
    <property type="project" value="InterPro"/>
</dbReference>
<dbReference type="InterPro" id="IPR035963">
    <property type="entry name" value="FERM_2"/>
</dbReference>
<proteinExistence type="predicted"/>
<feature type="region of interest" description="Disordered" evidence="1">
    <location>
        <begin position="1378"/>
        <end position="1397"/>
    </location>
</feature>
<feature type="region of interest" description="Disordered" evidence="1">
    <location>
        <begin position="1229"/>
        <end position="1311"/>
    </location>
</feature>
<dbReference type="PRINTS" id="PR00935">
    <property type="entry name" value="BAND41"/>
</dbReference>
<feature type="compositionally biased region" description="Basic and acidic residues" evidence="1">
    <location>
        <begin position="1075"/>
        <end position="1084"/>
    </location>
</feature>
<feature type="compositionally biased region" description="Low complexity" evidence="1">
    <location>
        <begin position="5144"/>
        <end position="5154"/>
    </location>
</feature>
<dbReference type="GO" id="GO:0031032">
    <property type="term" value="P:actomyosin structure organization"/>
    <property type="evidence" value="ECO:0007669"/>
    <property type="project" value="TreeGrafter"/>
</dbReference>
<dbReference type="Pfam" id="PF09380">
    <property type="entry name" value="FERM_C"/>
    <property type="match status" value="2"/>
</dbReference>
<accession>A0AAF5CZD5</accession>
<feature type="compositionally biased region" description="Polar residues" evidence="1">
    <location>
        <begin position="1293"/>
        <end position="1310"/>
    </location>
</feature>
<dbReference type="GO" id="GO:0003779">
    <property type="term" value="F:actin binding"/>
    <property type="evidence" value="ECO:0007669"/>
    <property type="project" value="InterPro"/>
</dbReference>
<dbReference type="InterPro" id="IPR029071">
    <property type="entry name" value="Ubiquitin-like_domsf"/>
</dbReference>
<dbReference type="InterPro" id="IPR019749">
    <property type="entry name" value="Band_41_domain"/>
</dbReference>
<keyword evidence="3" id="KW-1185">Reference proteome</keyword>
<dbReference type="Gene3D" id="3.10.20.90">
    <property type="entry name" value="Phosphatidylinositol 3-kinase Catalytic Subunit, Chain A, domain 1"/>
    <property type="match status" value="2"/>
</dbReference>
<dbReference type="PANTHER" id="PTHR23280">
    <property type="entry name" value="4.1 G PROTEIN"/>
    <property type="match status" value="1"/>
</dbReference>
<dbReference type="SUPFAM" id="SSF47031">
    <property type="entry name" value="Second domain of FERM"/>
    <property type="match status" value="2"/>
</dbReference>
<feature type="region of interest" description="Disordered" evidence="1">
    <location>
        <begin position="1075"/>
        <end position="1096"/>
    </location>
</feature>
<dbReference type="Pfam" id="PF09379">
    <property type="entry name" value="FERM_N"/>
    <property type="match status" value="2"/>
</dbReference>
<dbReference type="InterPro" id="IPR018979">
    <property type="entry name" value="FERM_N"/>
</dbReference>
<dbReference type="InterPro" id="IPR019748">
    <property type="entry name" value="FERM_central"/>
</dbReference>
<dbReference type="PANTHER" id="PTHR23280:SF21">
    <property type="entry name" value="PROTEIN 4.1 HOMOLOG"/>
    <property type="match status" value="1"/>
</dbReference>
<reference evidence="4" key="1">
    <citation type="submission" date="2024-02" db="UniProtKB">
        <authorList>
            <consortium name="WormBaseParasite"/>
        </authorList>
    </citation>
    <scope>IDENTIFICATION</scope>
</reference>
<dbReference type="SMART" id="SM00295">
    <property type="entry name" value="B41"/>
    <property type="match status" value="2"/>
</dbReference>
<dbReference type="SUPFAM" id="SSF54236">
    <property type="entry name" value="Ubiquitin-like"/>
    <property type="match status" value="2"/>
</dbReference>
<dbReference type="CDD" id="cd01765">
    <property type="entry name" value="FERM_F0_F1"/>
    <property type="match status" value="1"/>
</dbReference>
<dbReference type="CDD" id="cd14473">
    <property type="entry name" value="FERM_B-lobe"/>
    <property type="match status" value="2"/>
</dbReference>
<dbReference type="InterPro" id="IPR000299">
    <property type="entry name" value="FERM_domain"/>
</dbReference>
<dbReference type="Pfam" id="PF05902">
    <property type="entry name" value="4_1_CTD"/>
    <property type="match status" value="1"/>
</dbReference>
<dbReference type="SMART" id="SM01196">
    <property type="entry name" value="FERM_C"/>
    <property type="match status" value="2"/>
</dbReference>
<evidence type="ECO:0000313" key="3">
    <source>
        <dbReference type="Proteomes" id="UP000035681"/>
    </source>
</evidence>
<feature type="domain" description="FERM" evidence="2">
    <location>
        <begin position="5543"/>
        <end position="5824"/>
    </location>
</feature>
<dbReference type="InterPro" id="IPR014352">
    <property type="entry name" value="FERM/acyl-CoA-bd_prot_sf"/>
</dbReference>
<name>A0AAF5CZD5_STRER</name>
<dbReference type="InterPro" id="IPR008379">
    <property type="entry name" value="Band_4.1_C"/>
</dbReference>
<sequence length="6143" mass="691435">KCITEDDPTVQIGIPHKELSPAIVNFLDGRKKTFYIHKNSDGDVLINMVGNYLQLQERDYFGLTYYDKHGNKNWVYSDRCISKKLKNLLWEFYFEVKFYPQEPSQLADDFTRYLLCLQLRQDIYTKRLPLTFATKALLASYVVQELRGDYHEHPPLLDYSTFLSEAKTSDSITAEFVEKVKDLHKQHKGLTPGEAESAYLEVAKKLNMYGIFTFPARDNNNPVVIGISAPGISVFSDQVRIHRFLWNHIIKFAYRKNVFSVKLKPNKAINGKKTFTYKMDDNGSAKRTWRCGVEHHTFFRLIQPEDDLKSNVICAPRGNRIFHYHGRTQYQTKLHATMFDHVSSDIDRSDSIRVDKNEVCYIIPVEVLDEKNRVDSRIEDPVSEINLVHENYLTPSKDARISSKDQFTKDTFNSSGYGSAPSSSRVRFADRLPLKLEGKKVRKNLFGKGKEDDIEKQGFIPIGGTYPKDNEEIKTDIVLTNEEMSEIPIDYMVSVYHSGQSINDMKRKHVCCGAISNRSNKKNNIKKDDISEPITLTEDVEKYPLRYKVDVYHSGKKNAQKYGINRNKKNFKRLTHEGVTDVVKRDKVDLTFYPHDTTEHPVKERLKKHNELECEPLRKFASKYHSGLSVMSKKEAKEQRKIVKRDRLLTHESTPSKTTKSKCIKCNCIGSQPSNDRKRKTKFEDNDVYDLSTEPYEGPLSIECKKEEFKGAPLSSVCAPYEIPKYRPSNKKNSSALTCIKPQKRAKKDDEYTINDNYPKIKEEYHVVKKKLKEEEYPGVEIKKKTEFIEKIEERPIIEYDVAKSVIDTEKDWSLKVSDGRESGIKKSTQISKTLLPQRMSTPHSSKDNIYGLCCDAYDGPLETVEKKNELDSNPIDNYVHAYQIPQYTTKKSKRRNNRRSVTSEDQDLEQKNDIPSSSNEIEIRNETNIYNLNVEPYKGKLEVVNKSSDLEKIPINKHAQYYDIPEYLPRDEKRYEVKETQPSSHKIVRETIILTQKAESEKPTTVLSKEVAFANENLDNSTKKEKTNSLTRFIGRFNKKDNDVGKKKQGTILSDQDSGVDDILSGTEAGTLTRKDNQKEIKKDQKRKKSNLLCSSTGKKGSMAYLPIQQIHHSSIDKGYPMKEEPYVGELESFSKNSELPSESLRNSVQVYHSGLSDSKPSWNKRFIIFSRTKHEGVEEIIEKNEINKDPYQLLSTQPFDGPLEKLTHDNEISTEPIKHYSKVYHHGQSTLTGGNKKGKSKKNNKKRDSLLIDSEEEDYQPKDKTSSLSRFMGFFNRRGGRSNNEDAVNDGLTTENDSGMDASNSSAEVPTKYSLERYDKKNKNKTSKYIINTEPYLGTYDNTIRVNELQMEPLKDSVNVYHSGQSVSTIKHKKHILSDQTTESDTDDEKRNGRSNTLTRIIGKFHMPKKSNGTNTLDGGYPRISGKYEGEYETINRIDEVKKIPLTQEVQLYDIPKYHAKIEKKNNEPSCSYCTPVGRRQSSNVYDKTEDMTNEEDAHLNLHKDQDKSQIDKIKKSNIESDMLGGENESKTLNKDDYTVTVMVPEHMIEEDFNISIPEDALEKYQTDKNIKAHILINKDSNLKVKKKKKNNISCYGKSKDKPINLDIYPKEVKYEGPIYDIKSCQSLPKTKLEEFVDVYPIPKYKNKADSNKKNKTLVCFKKNDTDNKIETKDNDLYVGKISYEKPEIESQIKYKTDIDVESRKPELEAFYEIPTKEKEIKTHVQNIELPKSEVKVEKHAIKEPKLSSLDCAGELPDLKLNITNETLQKETNTSNEYLKNNEFEDINMKMSVPETLSSGNVQISVPDISLNDTERDIKAHIVIDEPEIIENTTTFESKSENLPSLSYSSENNDEKNTSVKFQYNIQPIKNEIQLDTTTFKVKTETKKTKLKEPKRGQLNYDTKISEFEIESSYEVPPKKAELYFDAPEVKIEREVKREISVPTGKINLEYPEIKMETSDIKVEKIKINKEDFGLHIDTHVQKPKTPKCGQFNCAKKSPEAEIDASYKFSPKKIDIPLESPKINLEEDVEIKVLVPEHLAEEDIKISIPETSMDLQGPDVKARIMIDDSKIKLPEVKYKSKQNKLSCLSCIGKKKNKFPTNFEAYPPQITYDGPVNELKSEPTMTTVKLDQHVNLYPIPKYSVNTKKSRKCSSLNCVGKKPGMHHEIAYSKPDIKSPEGEITTDIEQPSGHVEIPQLTAEAKIDKPEIKVRKPKAKEPTCASLNCFAKKTRHEIDASYEIPSKKIDVQVESPQINLDIEQPSGRVEVPQITAEAKIDKPEIKVKKPRVKGPKCAPLNCFAKKPKHDIKASYEIPSKKIDVKVETPEVNLDIEQPSASIEIPELTAEAKIDKPEITVKKPKVKGPKCAPLSCFGRKPKHDIEASYEIPSKKIDVKVETPDVNLDIEQPSGSIEIPELTAEAKIDKPEITVKKPKVKGPKCAPLSCFAKKPKHDIEASYEIPSKKIDVKVETPDVNLDIEQPSASIEVPELTAEAKINKPEITVKKPKVKGPKCAPLSCFGRKPKHDIDVSYEIPSKKIDVKVETPDVNLDIEQPSASVEVPQLTAEAKIGKPEITVKKPKVKGPKCAPLSCFGRKPKHDIDVSYEIPSKKIDVKVGSPDVNLDIEQPSASVEVPQITAEAKIDKPEITVKKPKIKGPKCAPLNCFAKKPKHDIDVSYEIPSKKIEVQVESPDVNLDIEQPSASIEVPELTAEAKIGKPEIEVKKPKVKRPKCAPLSCFGRKPRHDIDVSYEIPSKKIDVQVESPDVNLDIEQPSTSIEVPQITAEAKIGKPEITVKKPKVKGPKCAPLSCFGIKPKHDIEASYEIPSKKIDVKVETPDVNLDIEQPSASVEVPHLTAEAKIGKPEVEVKKPKVKGLKCAPLNCFAKKPKHDIDVSYEIPSKKIDVKVESPDVNLDVEQPSTSVEVPQLTAEAKIDKPEITVKKPKVKGPKCAPLNCFAKKPKHDIEASYEIPSKKIDVKVETPEVNLDIEQPSAGIEVPELTAEAKFGKPEITVKKPKVKGPKCAPLNCFAKKPKHDIDVSYEIPSKKIEVQVESPDVNLDIEQPSASVEVPQLTVEAKIDKPEIKVKKPKVKGPKCAPLSCFGRKPKHDIEASYEIPSKKIDVQVETPDVNLDIEQPSGSIEVPELTAEAKIGKPEIEVKKPKVKGPKCAPLNCFAKKPKHDIDVSYELPSKKIDVKVETPDVNLDIEQPSASIEVPQLTAEAKIDKPEITVKKPKVKGPKCAPSSCFGRKPKHDIEASYEIPSKKIDVKVETPDVNLDIEQPSASIEVPQLTAEAKIDKPEIEVKKPKVKGPKCAPLNCFAKKPKHDIEASYKIPSKKIDVEVETPEVNLDIEQPSASIEVPELTAEAKFGKPEIEVKKPKVKGPKCAPLNCFAKKPKHDIDVSYEIPSKKIDVQVETPDVNLDIEQPSASVEVPQIIAEAKIDKPEITVKKPKVKGPKCAPLSCFGRKPKHDIDVSYEIPSKKINMNVESPDVNLDIEQPSASIEVPELTAEAKIDKPEITVKKPKVKGPKCAPLNCFGRKPRHDIDVSYEIPSKKIDVQVESPDVNLDIEQPSASVEVPQLTAEAKIGKPEIEVKKPKVKGPKCAPLNCFAKKPKHDIDVSYEIPSKKIDVQVESPDVNLDIEQPSASVEVPQLTAEAKIGKPEIEVKKPKVKGPKCVPLNCFAKKPKHDIDLSYEIPSKKIDIHVESPDVNLDIEQPSASVEVPQITAEAKIDKPEITVKKPKVKGPKCAPLSCFGRKPKHDIDVSYEIPSKKIDVKVETPDVNLDIKQPSASVEVPQLTAEAKIGKPEITVKKPKVKGPKCAPLSCFGRKPKHDIDVSYEIPSKKIDVKVGSPDVNLDIEQPSASVEVPQITAEAKIDKPEITVKNPKVKGPKCAPLSCFGRKPKHDIDVSYEIPSKKIDVKVETPDVNLDIEQPSASVEVPQLTAEAKIDKPEIEVKKPKVKGPKCAPLSCFGRKPKHDIEASYEIPSKKIDVQVESPDVNLDIERPSASVEVPQLTAEAKIDKPEITVKKPKVKGPKCVPLNCFAKKPKHDIEASYEIPSKKIDVKVETPDVNLDIEQPSASIEVPQLTAEAKIDKPEIEVKKPKVKGPKCAPLSCFGRKPKHDIEASYEIPSKKIDVKVETPEVNLDIEQPSASVEVPQITAEAKIDKPEIEVMKPKVKGPKCAPLNCFAKKPKHDIDVSYEIPSKKIDVKVETPDVNLDIEQPSASIEVPELTAEAKIGKPEIEVKKPKVKGPKCAPLTCFAKEPKYDIDASYKIPSKKIDVQVESPDINIDVEQPSANIEVPHLTAEAKLGRPAIDVDKPKVKGPKCAPLNCYTKKPKYDIDASYEIPTKTFDYQLESPDVNIDIKEPTLSVEIPELVTEVKTIKPEIDLTKPNANFDASFEVPSNNIDLHVESPEVKLDIQQPTFSANIPELHVETNLDKPEIEVKKPKFKGPACGQFNCAKKSPEIEIDASYKLSPKKIDIPLESPKINLDEDVKIKVLVPEHLAEEDIRISIPETSMDLQGPDVKARIMIDDSKITLPEVKYKSKQNKFSCLSCIGKKKTKLPTNFEAYPPQITYDGPVNELKSEPTMTTVKLDQHVALYPIPKYNVSTKKNRKCSSLNCVGKKPGMHHEVAYSKPDIKSVEGEITTDIEQPSASIEVPQLTAEARIDKPEIEVKKPRAKGPKCAPLSCFGRKPKHEIDASYEIPPKKIDVKVESPDVNINIEQPSSVSIDVPQLTTEAKIDKPEIEVKKPKIKGQKCAPLNCFGRKPKHDIEASYEIPSKKIDVQVESPEVKLDIQQPTFSADSLELKEDADLEKIDINTKKIKLKGPKFGHFNLTKKSPKGELDTSYELSSKEGNILLESPNVNLENDVKIKVLVPEHLAEEDLRISIPETSMNLQEEDIKAHIIINDKKISSSEVYHKPKNIGFSCFSCIGGNKRNVPVNFDAYPPQITYDGPVNELKLEPLMKTTKLDQHVNLYQIPKYKVMKNKPLIKEKDNNKLDILEFQRVTDTSKNLTSMFTTTDPLSGDLNSHLTISLHQKMDCECKVIFCRTDNEEVGACCRSCAYSKCYQTLSANINMNNIVKGVPEITILQPSKPSLLSILKKPFKGNSKNEKDENYKKISKKNKSFHYSSDSSFNSPDIKEKEEEKESDIIDAVMPTNDQSKLNSQNSAANMVLNNPNNVSLNKPSMNSNTTGIPQNNMRSSVLNGTVSLQQSSGPYRKAEPLDGEVIREERIEHVYKLRGTGNAPTLDPSDMSLSATLAKCVEENSSLPRVTMVCKDVHVKDYGVLEPYITEESNLPHTTIQSWQETDVGPDTIYTETDPSGKVTKKTIKTQQTKHTIQKQSYQTFNVDDNTLPPKNTTIDKTVKVTTPRISSGTKGPVVETRTRTVAYECHPEEALVTKDGDVPGEFVSSKTVTTGNKTIETITYKTEKDGIVETRVEHKVTIHSDDNVDHDAELSQALLDVTSMDPDMAIEKIENYFLIIFFLSNNMKEKNPTAHSNEHQNSFGDSGFHSNTQPGVKEKDLHPAIVHFLDGTKSTYFIHKNSEGIVLLDLVSKSLNLIERDYFSFSYLDNGIKYWLYNDKKISKNVKGEWEFKFEVKFFPPDPDMLNDDVARYLLFLQIREDVYKGSIPLSMPFAASLAGFVMQSLHGDFVDSPNYGEKIDKALILPTINTPEFVDKVKEAHQQQKGLTPSDMERCYLELAKQLSLYGVVMFPLKEMKDKPTHVGVSASSINIYRNQVREHRFIWQDIVKVAYRRNNFEVKVKPGVLKEKKEALWHSKTDDYKSAKRIWKCCVEYHTFFRLIQAEDDKKGFFKFGSKRFSYKGRTQFQSKINASMHNNGEEVQSKDSHLNDASTLSEVNTSEFVNSPGKSYTISELTPKKKIRKSSTSSSDSDDAVIVDNRINSSSFIPNNVSCYEEREYPLEKKNELPFLPIEKTNDSSNIDKTPIKHSSNYDNTTIPVVEITENQSNNKFKPTTHVSTWKEVEDGPEEITEEYDEDGNKIMTITKRQHVKTVVQKETYKTVEVPISHLNEYIEQQHKENVENIDNEILSNQSYSLGNCTVDTIKYKGKRDGIYGTHTLHKISYANDHTINHEDLLDSAILQTTEVNSKVAVDKIDVSNCK</sequence>
<dbReference type="Gene3D" id="1.20.80.10">
    <property type="match status" value="2"/>
</dbReference>
<dbReference type="PROSITE" id="PS50057">
    <property type="entry name" value="FERM_3"/>
    <property type="match status" value="2"/>
</dbReference>
<feature type="region of interest" description="Disordered" evidence="1">
    <location>
        <begin position="887"/>
        <end position="921"/>
    </location>
</feature>
<protein>
    <submittedName>
        <fullName evidence="4">Cytochrome b561 domain-containing protein</fullName>
    </submittedName>
</protein>
<dbReference type="GO" id="GO:0005856">
    <property type="term" value="C:cytoskeleton"/>
    <property type="evidence" value="ECO:0007669"/>
    <property type="project" value="InterPro"/>
</dbReference>
<feature type="region of interest" description="Disordered" evidence="1">
    <location>
        <begin position="5125"/>
        <end position="5166"/>
    </location>
</feature>
<feature type="compositionally biased region" description="Basic and acidic residues" evidence="1">
    <location>
        <begin position="5126"/>
        <end position="5135"/>
    </location>
</feature>
<feature type="compositionally biased region" description="Basic and acidic residues" evidence="1">
    <location>
        <begin position="5156"/>
        <end position="5166"/>
    </location>
</feature>
<feature type="region of interest" description="Disordered" evidence="1">
    <location>
        <begin position="5512"/>
        <end position="5535"/>
    </location>
</feature>
<dbReference type="InterPro" id="IPR011993">
    <property type="entry name" value="PH-like_dom_sf"/>
</dbReference>
<dbReference type="Proteomes" id="UP000035681">
    <property type="component" value="Unplaced"/>
</dbReference>
<dbReference type="GO" id="GO:0005886">
    <property type="term" value="C:plasma membrane"/>
    <property type="evidence" value="ECO:0007669"/>
    <property type="project" value="TreeGrafter"/>
</dbReference>
<feature type="compositionally biased region" description="Basic residues" evidence="1">
    <location>
        <begin position="1238"/>
        <end position="1247"/>
    </location>
</feature>
<evidence type="ECO:0000313" key="4">
    <source>
        <dbReference type="WBParaSite" id="TCONS_00004080.p1"/>
    </source>
</evidence>
<dbReference type="InterPro" id="IPR018980">
    <property type="entry name" value="FERM_PH-like_C"/>
</dbReference>
<feature type="compositionally biased region" description="Polar residues" evidence="1">
    <location>
        <begin position="5520"/>
        <end position="5535"/>
    </location>
</feature>
<dbReference type="Pfam" id="PF00373">
    <property type="entry name" value="FERM_M"/>
    <property type="match status" value="2"/>
</dbReference>
<feature type="domain" description="FERM" evidence="2">
    <location>
        <begin position="20"/>
        <end position="303"/>
    </location>
</feature>
<dbReference type="SUPFAM" id="SSF50729">
    <property type="entry name" value="PH domain-like"/>
    <property type="match status" value="2"/>
</dbReference>
<dbReference type="Gene3D" id="2.30.29.30">
    <property type="entry name" value="Pleckstrin-homology domain (PH domain)/Phosphotyrosine-binding domain (PTB)"/>
    <property type="match status" value="2"/>
</dbReference>